<feature type="signal peptide" evidence="1">
    <location>
        <begin position="1"/>
        <end position="19"/>
    </location>
</feature>
<accession>A0A0T5NTJ1</accession>
<name>A0A0T5NTJ1_9RHOB</name>
<dbReference type="InterPro" id="IPR021409">
    <property type="entry name" value="DUF3047"/>
</dbReference>
<dbReference type="EMBL" id="LAXJ01000010">
    <property type="protein sequence ID" value="KRS12264.1"/>
    <property type="molecule type" value="Genomic_DNA"/>
</dbReference>
<dbReference type="Pfam" id="PF11249">
    <property type="entry name" value="DUF3047"/>
    <property type="match status" value="1"/>
</dbReference>
<keyword evidence="3" id="KW-1185">Reference proteome</keyword>
<gene>
    <name evidence="2" type="ORF">XM53_11470</name>
</gene>
<dbReference type="AlphaFoldDB" id="A0A0T5NTJ1"/>
<dbReference type="RefSeq" id="WP_057793424.1">
    <property type="nucleotide sequence ID" value="NZ_LAXJ01000010.1"/>
</dbReference>
<comment type="caution">
    <text evidence="2">The sequence shown here is derived from an EMBL/GenBank/DDBJ whole genome shotgun (WGS) entry which is preliminary data.</text>
</comment>
<evidence type="ECO:0000313" key="3">
    <source>
        <dbReference type="Proteomes" id="UP000051295"/>
    </source>
</evidence>
<evidence type="ECO:0008006" key="4">
    <source>
        <dbReference type="Google" id="ProtNLM"/>
    </source>
</evidence>
<dbReference type="STRING" id="1641875.XM53_11470"/>
<protein>
    <recommendedName>
        <fullName evidence="4">DUF3047 domain-containing protein</fullName>
    </recommendedName>
</protein>
<evidence type="ECO:0000256" key="1">
    <source>
        <dbReference type="SAM" id="SignalP"/>
    </source>
</evidence>
<keyword evidence="1" id="KW-0732">Signal</keyword>
<evidence type="ECO:0000313" key="2">
    <source>
        <dbReference type="EMBL" id="KRS12264.1"/>
    </source>
</evidence>
<dbReference type="Proteomes" id="UP000051295">
    <property type="component" value="Unassembled WGS sequence"/>
</dbReference>
<dbReference type="PATRIC" id="fig|1641875.4.peg.77"/>
<sequence length="216" mass="23032">MRIVLSAALAALTCLSAPAAWSAPVSFDESWKHQRFSLFSRNEYARRGGALDVASDGAVSLLYRELPQSAWRASGASWSWQVSQSVPPTDLARKGGDDRNLALYFVFLPEAEAERVAGSRVTELLSNDAVRVLVYVWGGEHARGAVLDSPYLGARGKTVVLRGAGTGEARESVDLAADYARAFGGQATSLVGLAVSGDSDDTDSAIRARIMGLQVR</sequence>
<feature type="chain" id="PRO_5006663882" description="DUF3047 domain-containing protein" evidence="1">
    <location>
        <begin position="20"/>
        <end position="216"/>
    </location>
</feature>
<organism evidence="2 3">
    <name type="scientific">Roseovarius atlanticus</name>
    <dbReference type="NCBI Taxonomy" id="1641875"/>
    <lineage>
        <taxon>Bacteria</taxon>
        <taxon>Pseudomonadati</taxon>
        <taxon>Pseudomonadota</taxon>
        <taxon>Alphaproteobacteria</taxon>
        <taxon>Rhodobacterales</taxon>
        <taxon>Roseobacteraceae</taxon>
        <taxon>Roseovarius</taxon>
    </lineage>
</organism>
<proteinExistence type="predicted"/>
<reference evidence="2 3" key="1">
    <citation type="submission" date="2015-04" db="EMBL/GenBank/DDBJ databases">
        <title>The draft genome sequence of Roseovarius sp.R12b.</title>
        <authorList>
            <person name="Li G."/>
            <person name="Lai Q."/>
            <person name="Shao Z."/>
            <person name="Yan P."/>
        </authorList>
    </citation>
    <scope>NUCLEOTIDE SEQUENCE [LARGE SCALE GENOMIC DNA]</scope>
    <source>
        <strain evidence="2 3">R12B</strain>
    </source>
</reference>
<dbReference type="OrthoDB" id="8443660at2"/>